<evidence type="ECO:0000256" key="7">
    <source>
        <dbReference type="SAM" id="Phobius"/>
    </source>
</evidence>
<feature type="transmembrane region" description="Helical" evidence="7">
    <location>
        <begin position="738"/>
        <end position="756"/>
    </location>
</feature>
<evidence type="ECO:0000256" key="2">
    <source>
        <dbReference type="ARBA" id="ARBA00005236"/>
    </source>
</evidence>
<feature type="domain" description="MacB-like periplasmic core" evidence="9">
    <location>
        <begin position="423"/>
        <end position="615"/>
    </location>
</feature>
<dbReference type="Pfam" id="PF02687">
    <property type="entry name" value="FtsX"/>
    <property type="match status" value="2"/>
</dbReference>
<reference evidence="10 11" key="1">
    <citation type="submission" date="2021-02" db="EMBL/GenBank/DDBJ databases">
        <title>A novel species of genus Amphritea isolated from a fishpond in China.</title>
        <authorList>
            <person name="Lu H."/>
        </authorList>
    </citation>
    <scope>NUCLEOTIDE SEQUENCE [LARGE SCALE GENOMIC DNA]</scope>
    <source>
        <strain evidence="10 11">RP18W</strain>
    </source>
</reference>
<dbReference type="PANTHER" id="PTHR30489:SF0">
    <property type="entry name" value="LIPOPROTEIN-RELEASING SYSTEM TRANSMEMBRANE PROTEIN LOLE"/>
    <property type="match status" value="1"/>
</dbReference>
<protein>
    <submittedName>
        <fullName evidence="10">FtsX-like permease family protein</fullName>
    </submittedName>
</protein>
<dbReference type="EMBL" id="JAFFZP010000001">
    <property type="protein sequence ID" value="MBN0985927.1"/>
    <property type="molecule type" value="Genomic_DNA"/>
</dbReference>
<evidence type="ECO:0000259" key="8">
    <source>
        <dbReference type="Pfam" id="PF02687"/>
    </source>
</evidence>
<evidence type="ECO:0000256" key="1">
    <source>
        <dbReference type="ARBA" id="ARBA00004651"/>
    </source>
</evidence>
<comment type="similarity">
    <text evidence="2">Belongs to the ABC-4 integral membrane protein family. LolC/E subfamily.</text>
</comment>
<comment type="caution">
    <text evidence="10">The sequence shown here is derived from an EMBL/GenBank/DDBJ whole genome shotgun (WGS) entry which is preliminary data.</text>
</comment>
<feature type="transmembrane region" description="Helical" evidence="7">
    <location>
        <begin position="346"/>
        <end position="367"/>
    </location>
</feature>
<name>A0ABS2W3A8_9GAMM</name>
<feature type="domain" description="ABC3 transporter permease C-terminal" evidence="8">
    <location>
        <begin position="647"/>
        <end position="755"/>
    </location>
</feature>
<dbReference type="Pfam" id="PF12704">
    <property type="entry name" value="MacB_PCD"/>
    <property type="match status" value="1"/>
</dbReference>
<feature type="transmembrane region" description="Helical" evidence="7">
    <location>
        <begin position="259"/>
        <end position="277"/>
    </location>
</feature>
<dbReference type="InterPro" id="IPR025857">
    <property type="entry name" value="MacB_PCD"/>
</dbReference>
<keyword evidence="6 7" id="KW-0472">Membrane</keyword>
<sequence>MKGQAVAIALVIALGVLMLVMMNGLVRSLEDTRAAYYERHRLAQVFAPLQRAPQSLLSRVAEIEGVAVAVGRVTGSALINLPGQRLPLSAQAVSLPDQGDARLNDIYLTAGRRPDPSHKDEIILLQDFAKAHSLSPGDPLSATMHGARRTFRIVGLAQAPEFLYSAAPGEFVPDDARFAVIWMSQSALAAVYDMQGAFNQLLLGTTKHSSLPMILDRVDLLLQPYGGRGAYGLADHVSNRFIAEEISGLRVSSRTVPPIFLAVAAFLLNIVISRMIHAERSQIGLLKAFGYRDIEITLHYLKFVIVIAVSGALLGCFLGVMSGRSLAQVYQSYYKFPFLLFQVDPMTFVIGILVSILAAAAGGMLVLRSVFRLSPAVAMQPPTPADYSRSLALAAFMKRWLDQPGRMVARRLLRQPGRAAGGVIGIAAGMSLAVAMLNVMSAFDQTLTFSFNLIDRSDLSVSFIEPLSDNVVFELQSIDGVIEVEAQRTVVVKFSNGQHSYRGVITGLPENSRLNRALDKRQQAIPMRTRGVVLGSALADILRVKTGDVLDIDVREGRQPQLQIPVTGVADTLIGSPAYMALDSLNRVLGEPRRVSGAYLRIDSARQDAIYRRIKAMPGIAGVSLKQDAREAFQRLIDSSAGAVRYLMAAIAAVITFGIVYNSARIAFAERARDLASLRVIGFTRREAAFVLLAELGIITLLALPLGGLLGYFLVFAISEGFSTDLYRVSAVFVPQSYGIAALAVIIAALLSGWLVKRDIDRIDLVSALKVRE</sequence>
<keyword evidence="4 7" id="KW-0812">Transmembrane</keyword>
<dbReference type="PANTHER" id="PTHR30489">
    <property type="entry name" value="LIPOPROTEIN-RELEASING SYSTEM TRANSMEMBRANE PROTEIN LOLE"/>
    <property type="match status" value="1"/>
</dbReference>
<evidence type="ECO:0000313" key="10">
    <source>
        <dbReference type="EMBL" id="MBN0985927.1"/>
    </source>
</evidence>
<dbReference type="InterPro" id="IPR051447">
    <property type="entry name" value="Lipoprotein-release_system"/>
</dbReference>
<dbReference type="Proteomes" id="UP000760472">
    <property type="component" value="Unassembled WGS sequence"/>
</dbReference>
<feature type="domain" description="ABC3 transporter permease C-terminal" evidence="8">
    <location>
        <begin position="259"/>
        <end position="375"/>
    </location>
</feature>
<feature type="transmembrane region" description="Helical" evidence="7">
    <location>
        <begin position="298"/>
        <end position="326"/>
    </location>
</feature>
<accession>A0ABS2W3A8</accession>
<proteinExistence type="inferred from homology"/>
<keyword evidence="3" id="KW-1003">Cell membrane</keyword>
<evidence type="ECO:0000256" key="3">
    <source>
        <dbReference type="ARBA" id="ARBA00022475"/>
    </source>
</evidence>
<keyword evidence="5 7" id="KW-1133">Transmembrane helix</keyword>
<evidence type="ECO:0000256" key="6">
    <source>
        <dbReference type="ARBA" id="ARBA00023136"/>
    </source>
</evidence>
<evidence type="ECO:0000313" key="11">
    <source>
        <dbReference type="Proteomes" id="UP000760472"/>
    </source>
</evidence>
<feature type="transmembrane region" description="Helical" evidence="7">
    <location>
        <begin position="419"/>
        <end position="443"/>
    </location>
</feature>
<organism evidence="10 11">
    <name type="scientific">Amphritea pacifica</name>
    <dbReference type="NCBI Taxonomy" id="2811233"/>
    <lineage>
        <taxon>Bacteria</taxon>
        <taxon>Pseudomonadati</taxon>
        <taxon>Pseudomonadota</taxon>
        <taxon>Gammaproteobacteria</taxon>
        <taxon>Oceanospirillales</taxon>
        <taxon>Oceanospirillaceae</taxon>
        <taxon>Amphritea</taxon>
    </lineage>
</organism>
<keyword evidence="11" id="KW-1185">Reference proteome</keyword>
<comment type="subcellular location">
    <subcellularLocation>
        <location evidence="1">Cell membrane</location>
        <topology evidence="1">Multi-pass membrane protein</topology>
    </subcellularLocation>
</comment>
<evidence type="ECO:0000256" key="4">
    <source>
        <dbReference type="ARBA" id="ARBA00022692"/>
    </source>
</evidence>
<evidence type="ECO:0000259" key="9">
    <source>
        <dbReference type="Pfam" id="PF12704"/>
    </source>
</evidence>
<feature type="transmembrane region" description="Helical" evidence="7">
    <location>
        <begin position="646"/>
        <end position="668"/>
    </location>
</feature>
<feature type="transmembrane region" description="Helical" evidence="7">
    <location>
        <begin position="689"/>
        <end position="718"/>
    </location>
</feature>
<evidence type="ECO:0000256" key="5">
    <source>
        <dbReference type="ARBA" id="ARBA00022989"/>
    </source>
</evidence>
<gene>
    <name evidence="10" type="ORF">JW498_00940</name>
</gene>
<dbReference type="InterPro" id="IPR003838">
    <property type="entry name" value="ABC3_permease_C"/>
</dbReference>